<feature type="transmembrane region" description="Helical" evidence="10">
    <location>
        <begin position="378"/>
        <end position="397"/>
    </location>
</feature>
<evidence type="ECO:0000313" key="13">
    <source>
        <dbReference type="Proteomes" id="UP000248272"/>
    </source>
</evidence>
<evidence type="ECO:0000256" key="9">
    <source>
        <dbReference type="ARBA" id="ARBA00023136"/>
    </source>
</evidence>
<dbReference type="Pfam" id="PF02163">
    <property type="entry name" value="Peptidase_M50"/>
    <property type="match status" value="1"/>
</dbReference>
<proteinExistence type="inferred from homology"/>
<keyword evidence="6" id="KW-0378">Hydrolase</keyword>
<sequence>MEMWLLLGILGGFTYFMVKRSVAKITTTPVWLIWLVLMTPALIWTGWTLIYGQDTPMPAFLLIGPFVICPFLYWWLVQKGRVTPQERPPSPLATANLVLENIDNPAPKSDLKPITAEEEKSLRDCFPWGIYYLQNIDYRPQAILCRGKLRAVPEEAYQVIKNNVEKVFGDRFLLLFQESFQGQPFFALVANPWQQKTETIETEKITRPFLALGLLLLTLLTTTVIGAGLSGITAQQIENNSSLILQGLPYSLGLIAILGLHEFSHYFTAVKYKIKTTLPYFIPFPFFLGTFGAFIQMRSPVPTRKALFDVAVAGPLGGIIIAIPLLFWGLSLSEIVPLTNQSSLLNFQALNPQFSFFLSIVAKLALGSNLIAGKAIHLHPLAVAGYVGIIVTALNLMPVGQLDGGHIVHAMYGQKTAIIIGQLTRLFMFILALVQPDFLLWAIILLLMPVSDQPALNDVTELDNKRDLLGLFSLALLLSILLPLPEAVARWWGM</sequence>
<feature type="transmembrane region" description="Helical" evidence="10">
    <location>
        <begin position="426"/>
        <end position="447"/>
    </location>
</feature>
<evidence type="ECO:0000259" key="11">
    <source>
        <dbReference type="Pfam" id="PF02163"/>
    </source>
</evidence>
<dbReference type="PANTHER" id="PTHR31412:SF0">
    <property type="entry name" value="ZINC METALLOPROTEASE EGY1, CHLOROPLASTIC-RELATED"/>
    <property type="match status" value="1"/>
</dbReference>
<keyword evidence="9 10" id="KW-0472">Membrane</keyword>
<dbReference type="EMBL" id="BDSG01000015">
    <property type="protein sequence ID" value="GBL09407.1"/>
    <property type="molecule type" value="Genomic_DNA"/>
</dbReference>
<dbReference type="GO" id="GO:0016020">
    <property type="term" value="C:membrane"/>
    <property type="evidence" value="ECO:0007669"/>
    <property type="project" value="UniProtKB-SubCell"/>
</dbReference>
<protein>
    <recommendedName>
        <fullName evidence="11">Peptidase M50 domain-containing protein</fullName>
    </recommendedName>
</protein>
<name>A0A2Z6UGK6_MICAE</name>
<dbReference type="PANTHER" id="PTHR31412">
    <property type="entry name" value="ZINC METALLOPROTEASE EGY1"/>
    <property type="match status" value="1"/>
</dbReference>
<organism evidence="12 13">
    <name type="scientific">Microcystis aeruginosa Sj</name>
    <dbReference type="NCBI Taxonomy" id="1979544"/>
    <lineage>
        <taxon>Bacteria</taxon>
        <taxon>Bacillati</taxon>
        <taxon>Cyanobacteriota</taxon>
        <taxon>Cyanophyceae</taxon>
        <taxon>Oscillatoriophycideae</taxon>
        <taxon>Chroococcales</taxon>
        <taxon>Microcystaceae</taxon>
        <taxon>Microcystis</taxon>
    </lineage>
</organism>
<evidence type="ECO:0000256" key="5">
    <source>
        <dbReference type="ARBA" id="ARBA00022692"/>
    </source>
</evidence>
<dbReference type="InterPro" id="IPR008915">
    <property type="entry name" value="Peptidase_M50"/>
</dbReference>
<dbReference type="GO" id="GO:0008233">
    <property type="term" value="F:peptidase activity"/>
    <property type="evidence" value="ECO:0007669"/>
    <property type="project" value="UniProtKB-KW"/>
</dbReference>
<feature type="transmembrane region" description="Helical" evidence="10">
    <location>
        <begin position="278"/>
        <end position="295"/>
    </location>
</feature>
<gene>
    <name evidence="12" type="ORF">MSj_00886</name>
</gene>
<comment type="cofactor">
    <cofactor evidence="1">
        <name>Zn(2+)</name>
        <dbReference type="ChEBI" id="CHEBI:29105"/>
    </cofactor>
</comment>
<keyword evidence="5 10" id="KW-0812">Transmembrane</keyword>
<feature type="domain" description="Peptidase M50" evidence="11">
    <location>
        <begin position="251"/>
        <end position="415"/>
    </location>
</feature>
<dbReference type="GO" id="GO:0006508">
    <property type="term" value="P:proteolysis"/>
    <property type="evidence" value="ECO:0007669"/>
    <property type="project" value="UniProtKB-KW"/>
</dbReference>
<feature type="transmembrane region" description="Helical" evidence="10">
    <location>
        <begin position="307"/>
        <end position="330"/>
    </location>
</feature>
<feature type="transmembrane region" description="Helical" evidence="10">
    <location>
        <begin position="350"/>
        <end position="366"/>
    </location>
</feature>
<accession>A0A2Z6UGK6</accession>
<comment type="caution">
    <text evidence="12">The sequence shown here is derived from an EMBL/GenBank/DDBJ whole genome shotgun (WGS) entry which is preliminary data.</text>
</comment>
<evidence type="ECO:0000256" key="4">
    <source>
        <dbReference type="ARBA" id="ARBA00022670"/>
    </source>
</evidence>
<reference evidence="12 13" key="1">
    <citation type="journal article" date="2018" name="Front. Microbiol.">
        <title>Adaptation of the Freshwater Bloom-Forming Cyanobacterium Microcystis aeruginosa to Brackish Water Is Driven by Recent Horizontal Transfer of Sucrose Genes.</title>
        <authorList>
            <person name="Tanabe Y."/>
            <person name="Hodoki Y."/>
            <person name="Sano T."/>
            <person name="Tada K."/>
            <person name="Watanabe M.M."/>
        </authorList>
    </citation>
    <scope>NUCLEOTIDE SEQUENCE [LARGE SCALE GENOMIC DNA]</scope>
    <source>
        <strain evidence="12 13">Sj</strain>
    </source>
</reference>
<comment type="subcellular location">
    <subcellularLocation>
        <location evidence="2">Membrane</location>
        <topology evidence="2">Multi-pass membrane protein</topology>
    </subcellularLocation>
</comment>
<comment type="similarity">
    <text evidence="3">Belongs to the peptidase M50B family.</text>
</comment>
<feature type="transmembrane region" description="Helical" evidence="10">
    <location>
        <begin position="209"/>
        <end position="229"/>
    </location>
</feature>
<keyword evidence="7" id="KW-0809">Transit peptide</keyword>
<keyword evidence="8 10" id="KW-1133">Transmembrane helix</keyword>
<feature type="transmembrane region" description="Helical" evidence="10">
    <location>
        <begin position="33"/>
        <end position="52"/>
    </location>
</feature>
<dbReference type="AlphaFoldDB" id="A0A2Z6UGK6"/>
<dbReference type="InterPro" id="IPR044838">
    <property type="entry name" value="EGY1-like"/>
</dbReference>
<evidence type="ECO:0000313" key="12">
    <source>
        <dbReference type="EMBL" id="GBL09407.1"/>
    </source>
</evidence>
<evidence type="ECO:0000256" key="6">
    <source>
        <dbReference type="ARBA" id="ARBA00022801"/>
    </source>
</evidence>
<evidence type="ECO:0000256" key="1">
    <source>
        <dbReference type="ARBA" id="ARBA00001947"/>
    </source>
</evidence>
<evidence type="ECO:0000256" key="7">
    <source>
        <dbReference type="ARBA" id="ARBA00022946"/>
    </source>
</evidence>
<evidence type="ECO:0000256" key="3">
    <source>
        <dbReference type="ARBA" id="ARBA00007931"/>
    </source>
</evidence>
<dbReference type="CDD" id="cd06160">
    <property type="entry name" value="S2P-M50_like_2"/>
    <property type="match status" value="1"/>
</dbReference>
<evidence type="ECO:0000256" key="10">
    <source>
        <dbReference type="SAM" id="Phobius"/>
    </source>
</evidence>
<dbReference type="Proteomes" id="UP000248272">
    <property type="component" value="Unassembled WGS sequence"/>
</dbReference>
<keyword evidence="4" id="KW-0645">Protease</keyword>
<evidence type="ECO:0000256" key="2">
    <source>
        <dbReference type="ARBA" id="ARBA00004141"/>
    </source>
</evidence>
<feature type="transmembrane region" description="Helical" evidence="10">
    <location>
        <begin position="468"/>
        <end position="485"/>
    </location>
</feature>
<dbReference type="RefSeq" id="WP_110578222.1">
    <property type="nucleotide sequence ID" value="NZ_BDSG01000015.1"/>
</dbReference>
<feature type="transmembrane region" description="Helical" evidence="10">
    <location>
        <begin position="241"/>
        <end position="258"/>
    </location>
</feature>
<evidence type="ECO:0000256" key="8">
    <source>
        <dbReference type="ARBA" id="ARBA00022989"/>
    </source>
</evidence>
<feature type="transmembrane region" description="Helical" evidence="10">
    <location>
        <begin position="59"/>
        <end position="77"/>
    </location>
</feature>